<feature type="transmembrane region" description="Helical" evidence="8">
    <location>
        <begin position="183"/>
        <end position="207"/>
    </location>
</feature>
<comment type="function">
    <text evidence="8">Probable subunit of the gamma-secretase complex, an endoprotease complex that catalyzes the intramembrane cleavage of integral membrane proteins such as Notch receptors.</text>
</comment>
<organism evidence="10 11">
    <name type="scientific">Crassostrea virginica</name>
    <name type="common">Eastern oyster</name>
    <dbReference type="NCBI Taxonomy" id="6565"/>
    <lineage>
        <taxon>Eukaryota</taxon>
        <taxon>Metazoa</taxon>
        <taxon>Spiralia</taxon>
        <taxon>Lophotrochozoa</taxon>
        <taxon>Mollusca</taxon>
        <taxon>Bivalvia</taxon>
        <taxon>Autobranchia</taxon>
        <taxon>Pteriomorphia</taxon>
        <taxon>Ostreida</taxon>
        <taxon>Ostreoidea</taxon>
        <taxon>Ostreidae</taxon>
        <taxon>Crassostrea</taxon>
    </lineage>
</organism>
<accession>A0A8B8DXM2</accession>
<dbReference type="GO" id="GO:0016485">
    <property type="term" value="P:protein processing"/>
    <property type="evidence" value="ECO:0007669"/>
    <property type="project" value="InterPro"/>
</dbReference>
<keyword evidence="6 8" id="KW-0333">Golgi apparatus</keyword>
<dbReference type="AlphaFoldDB" id="A0A8B8DXM2"/>
<feature type="transmembrane region" description="Helical" evidence="8">
    <location>
        <begin position="262"/>
        <end position="281"/>
    </location>
</feature>
<keyword evidence="2 8" id="KW-0812">Transmembrane</keyword>
<comment type="subcellular location">
    <subcellularLocation>
        <location evidence="8">Endoplasmic reticulum membrane</location>
        <topology evidence="8">Multi-pass membrane protein</topology>
    </subcellularLocation>
    <subcellularLocation>
        <location evidence="8">Golgi apparatus membrane</location>
        <topology evidence="8">Multi-pass membrane protein</topology>
    </subcellularLocation>
</comment>
<dbReference type="EC" id="3.4.23.-" evidence="8"/>
<keyword evidence="8" id="KW-0645">Protease</keyword>
<feature type="transmembrane region" description="Helical" evidence="8">
    <location>
        <begin position="151"/>
        <end position="171"/>
    </location>
</feature>
<dbReference type="InterPro" id="IPR042524">
    <property type="entry name" value="Presenilin_C"/>
</dbReference>
<dbReference type="Proteomes" id="UP000694844">
    <property type="component" value="Chromosome 4"/>
</dbReference>
<keyword evidence="5 8" id="KW-1133">Transmembrane helix</keyword>
<dbReference type="Pfam" id="PF01080">
    <property type="entry name" value="Presenilin"/>
    <property type="match status" value="1"/>
</dbReference>
<dbReference type="RefSeq" id="XP_022332244.1">
    <property type="nucleotide sequence ID" value="XM_022476536.1"/>
</dbReference>
<dbReference type="InterPro" id="IPR006639">
    <property type="entry name" value="Preselin/SPP"/>
</dbReference>
<feature type="transmembrane region" description="Helical" evidence="8">
    <location>
        <begin position="238"/>
        <end position="256"/>
    </location>
</feature>
<dbReference type="PRINTS" id="PR01072">
    <property type="entry name" value="PRESENILIN"/>
</dbReference>
<proteinExistence type="inferred from homology"/>
<dbReference type="Gene3D" id="1.10.472.100">
    <property type="entry name" value="Presenilin"/>
    <property type="match status" value="1"/>
</dbReference>
<feature type="compositionally biased region" description="Polar residues" evidence="9">
    <location>
        <begin position="36"/>
        <end position="52"/>
    </location>
</feature>
<feature type="compositionally biased region" description="Basic and acidic residues" evidence="9">
    <location>
        <begin position="54"/>
        <end position="70"/>
    </location>
</feature>
<keyword evidence="4 8" id="KW-0914">Notch signaling pathway</keyword>
<evidence type="ECO:0000313" key="11">
    <source>
        <dbReference type="RefSeq" id="XP_022332244.1"/>
    </source>
</evidence>
<feature type="region of interest" description="Disordered" evidence="9">
    <location>
        <begin position="319"/>
        <end position="404"/>
    </location>
</feature>
<dbReference type="GO" id="GO:0005789">
    <property type="term" value="C:endoplasmic reticulum membrane"/>
    <property type="evidence" value="ECO:0007669"/>
    <property type="project" value="UniProtKB-SubCell"/>
</dbReference>
<keyword evidence="3 8" id="KW-0256">Endoplasmic reticulum</keyword>
<dbReference type="GO" id="GO:0034205">
    <property type="term" value="P:amyloid-beta formation"/>
    <property type="evidence" value="ECO:0007669"/>
    <property type="project" value="TreeGrafter"/>
</dbReference>
<keyword evidence="8" id="KW-0378">Hydrolase</keyword>
<feature type="compositionally biased region" description="Polar residues" evidence="9">
    <location>
        <begin position="380"/>
        <end position="392"/>
    </location>
</feature>
<feature type="transmembrane region" description="Helical" evidence="8">
    <location>
        <begin position="432"/>
        <end position="453"/>
    </location>
</feature>
<evidence type="ECO:0000256" key="4">
    <source>
        <dbReference type="ARBA" id="ARBA00022976"/>
    </source>
</evidence>
<dbReference type="GO" id="GO:0007219">
    <property type="term" value="P:Notch signaling pathway"/>
    <property type="evidence" value="ECO:0007669"/>
    <property type="project" value="UniProtKB-KW"/>
</dbReference>
<evidence type="ECO:0000256" key="9">
    <source>
        <dbReference type="SAM" id="MobiDB-lite"/>
    </source>
</evidence>
<evidence type="ECO:0000256" key="5">
    <source>
        <dbReference type="ARBA" id="ARBA00022989"/>
    </source>
</evidence>
<dbReference type="KEGG" id="cvn:111129971"/>
<dbReference type="PANTHER" id="PTHR10202">
    <property type="entry name" value="PRESENILIN"/>
    <property type="match status" value="1"/>
</dbReference>
<evidence type="ECO:0000256" key="7">
    <source>
        <dbReference type="ARBA" id="ARBA00023136"/>
    </source>
</evidence>
<keyword evidence="7 8" id="KW-0472">Membrane</keyword>
<evidence type="ECO:0000313" key="10">
    <source>
        <dbReference type="Proteomes" id="UP000694844"/>
    </source>
</evidence>
<evidence type="ECO:0000256" key="1">
    <source>
        <dbReference type="ARBA" id="ARBA00008604"/>
    </source>
</evidence>
<dbReference type="FunFam" id="1.10.472.100:FF:000001">
    <property type="entry name" value="Presenilin"/>
    <property type="match status" value="1"/>
</dbReference>
<sequence length="492" mass="54983">MSWNCNSSTESDGPSERKPLMEGFADSSFRRHLYEDSNQPRPNDTAAQSESVQAEEHHDREVSTRPERNSRAPAQRGSARSEEEEDDDTLLYGAKHVIMLFVPVSLCMAVVVATISSVTFYTEKGGYLVYTPFHDGDKEDADTGTKVWQSVANALILLGVICVMTVVLLLLYKFRCYKVIHGWLITSSLMLLFLFSYIYLGVVLQAYNVAMDYITVALLMWNFGVVGMICIHWKGPLFLQQAYLIVISALMALIFIKYLPDWTTWVVLGVMVVWDLVAVLCPKGPLRILVETAQERNEPIFPALIYSSTMIWSVVGMADDGSDKKKKKKSKRKAEAATPEPDPAEEDFDGGFGEERPHRQLSQSTEETSRAVRAARTLGDTENGQRVNSQRNRTTEDEEEEEERGVKLGLGDFIFYGVLVGKASSNGDWNTTLACFVAILIGLCFTLLLLAIFRKALPALPISITFGLIFNFTTSLLVQPFADRLSASQVYI</sequence>
<name>A0A8B8DXM2_CRAVI</name>
<dbReference type="OrthoDB" id="20287at2759"/>
<dbReference type="GeneID" id="111129971"/>
<dbReference type="SMART" id="SM00730">
    <property type="entry name" value="PSN"/>
    <property type="match status" value="1"/>
</dbReference>
<feature type="compositionally biased region" description="Polar residues" evidence="9">
    <location>
        <begin position="1"/>
        <end position="12"/>
    </location>
</feature>
<evidence type="ECO:0000256" key="2">
    <source>
        <dbReference type="ARBA" id="ARBA00022692"/>
    </source>
</evidence>
<protein>
    <recommendedName>
        <fullName evidence="8">Presenilin</fullName>
        <ecNumber evidence="8">3.4.23.-</ecNumber>
    </recommendedName>
</protein>
<dbReference type="GO" id="GO:0000139">
    <property type="term" value="C:Golgi membrane"/>
    <property type="evidence" value="ECO:0007669"/>
    <property type="project" value="UniProtKB-SubCell"/>
</dbReference>
<feature type="transmembrane region" description="Helical" evidence="8">
    <location>
        <begin position="97"/>
        <end position="121"/>
    </location>
</feature>
<feature type="transmembrane region" description="Helical" evidence="8">
    <location>
        <begin position="459"/>
        <end position="478"/>
    </location>
</feature>
<keyword evidence="10" id="KW-1185">Reference proteome</keyword>
<dbReference type="GO" id="GO:0006509">
    <property type="term" value="P:membrane protein ectodomain proteolysis"/>
    <property type="evidence" value="ECO:0007669"/>
    <property type="project" value="TreeGrafter"/>
</dbReference>
<dbReference type="InterPro" id="IPR001108">
    <property type="entry name" value="Peptidase_A22A"/>
</dbReference>
<comment type="domain">
    <text evidence="8">The PAL motif is required for normal active site conformation.</text>
</comment>
<comment type="similarity">
    <text evidence="1 8">Belongs to the peptidase A22A family.</text>
</comment>
<dbReference type="PANTHER" id="PTHR10202:SF13">
    <property type="entry name" value="PRESENILIN HOMOLOG"/>
    <property type="match status" value="1"/>
</dbReference>
<reference evidence="11" key="1">
    <citation type="submission" date="2025-08" db="UniProtKB">
        <authorList>
            <consortium name="RefSeq"/>
        </authorList>
    </citation>
    <scope>IDENTIFICATION</scope>
    <source>
        <tissue evidence="11">Whole sample</tissue>
    </source>
</reference>
<dbReference type="GO" id="GO:0055074">
    <property type="term" value="P:calcium ion homeostasis"/>
    <property type="evidence" value="ECO:0007669"/>
    <property type="project" value="TreeGrafter"/>
</dbReference>
<feature type="transmembrane region" description="Helical" evidence="8">
    <location>
        <begin position="213"/>
        <end position="231"/>
    </location>
</feature>
<evidence type="ECO:0000256" key="6">
    <source>
        <dbReference type="ARBA" id="ARBA00023034"/>
    </source>
</evidence>
<feature type="region of interest" description="Disordered" evidence="9">
    <location>
        <begin position="1"/>
        <end position="86"/>
    </location>
</feature>
<evidence type="ECO:0000256" key="8">
    <source>
        <dbReference type="RuleBase" id="RU361148"/>
    </source>
</evidence>
<comment type="subunit">
    <text evidence="8">Homodimer.</text>
</comment>
<dbReference type="GO" id="GO:0042500">
    <property type="term" value="F:aspartic endopeptidase activity, intramembrane cleaving"/>
    <property type="evidence" value="ECO:0007669"/>
    <property type="project" value="InterPro"/>
</dbReference>
<dbReference type="GO" id="GO:0070765">
    <property type="term" value="C:gamma-secretase complex"/>
    <property type="evidence" value="ECO:0007669"/>
    <property type="project" value="TreeGrafter"/>
</dbReference>
<evidence type="ECO:0000256" key="3">
    <source>
        <dbReference type="ARBA" id="ARBA00022824"/>
    </source>
</evidence>
<gene>
    <name evidence="11" type="primary">LOC111129971</name>
</gene>